<accession>A0AAD8NJ62</accession>
<protein>
    <submittedName>
        <fullName evidence="1">Uncharacterized protein</fullName>
    </submittedName>
</protein>
<organism evidence="1 2">
    <name type="scientific">Tagetes erecta</name>
    <name type="common">African marigold</name>
    <dbReference type="NCBI Taxonomy" id="13708"/>
    <lineage>
        <taxon>Eukaryota</taxon>
        <taxon>Viridiplantae</taxon>
        <taxon>Streptophyta</taxon>
        <taxon>Embryophyta</taxon>
        <taxon>Tracheophyta</taxon>
        <taxon>Spermatophyta</taxon>
        <taxon>Magnoliopsida</taxon>
        <taxon>eudicotyledons</taxon>
        <taxon>Gunneridae</taxon>
        <taxon>Pentapetalae</taxon>
        <taxon>asterids</taxon>
        <taxon>campanulids</taxon>
        <taxon>Asterales</taxon>
        <taxon>Asteraceae</taxon>
        <taxon>Asteroideae</taxon>
        <taxon>Heliantheae alliance</taxon>
        <taxon>Tageteae</taxon>
        <taxon>Tagetes</taxon>
    </lineage>
</organism>
<keyword evidence="2" id="KW-1185">Reference proteome</keyword>
<reference evidence="1" key="1">
    <citation type="journal article" date="2023" name="bioRxiv">
        <title>Improved chromosome-level genome assembly for marigold (Tagetes erecta).</title>
        <authorList>
            <person name="Jiang F."/>
            <person name="Yuan L."/>
            <person name="Wang S."/>
            <person name="Wang H."/>
            <person name="Xu D."/>
            <person name="Wang A."/>
            <person name="Fan W."/>
        </authorList>
    </citation>
    <scope>NUCLEOTIDE SEQUENCE</scope>
    <source>
        <strain evidence="1">WSJ</strain>
        <tissue evidence="1">Leaf</tissue>
    </source>
</reference>
<proteinExistence type="predicted"/>
<dbReference type="AlphaFoldDB" id="A0AAD8NJ62"/>
<dbReference type="EMBL" id="JAUHHV010000007">
    <property type="protein sequence ID" value="KAK1418065.1"/>
    <property type="molecule type" value="Genomic_DNA"/>
</dbReference>
<comment type="caution">
    <text evidence="1">The sequence shown here is derived from an EMBL/GenBank/DDBJ whole genome shotgun (WGS) entry which is preliminary data.</text>
</comment>
<gene>
    <name evidence="1" type="ORF">QVD17_27203</name>
</gene>
<sequence length="205" mass="23528">MYLSNPCEVEWNQFVEVLEQIQRIQMEIYTISFKTVLDETELSIRKPEELHVQLQALEKEKLEPIIISDDDTCGDDTCTPVGHSFKMKPKNSCGSSTCANDVDVSDPNVYSFRQNLQNCFIGSPVKVSFEGNGAVQHRVVTEKNGSYKRLVIDNWRDFLRDYGLAQGVYCQFVWLRETNVLNVSRVSWLCLFQNNFSTLLNVALL</sequence>
<evidence type="ECO:0000313" key="2">
    <source>
        <dbReference type="Proteomes" id="UP001229421"/>
    </source>
</evidence>
<name>A0AAD8NJ62_TARER</name>
<evidence type="ECO:0000313" key="1">
    <source>
        <dbReference type="EMBL" id="KAK1418065.1"/>
    </source>
</evidence>
<dbReference type="Proteomes" id="UP001229421">
    <property type="component" value="Unassembled WGS sequence"/>
</dbReference>